<evidence type="ECO:0000256" key="1">
    <source>
        <dbReference type="SAM" id="MobiDB-lite"/>
    </source>
</evidence>
<evidence type="ECO:0000313" key="2">
    <source>
        <dbReference type="EMBL" id="RZD14177.1"/>
    </source>
</evidence>
<proteinExistence type="predicted"/>
<name>A0A519BA74_9DELT</name>
<comment type="caution">
    <text evidence="2">The sequence shown here is derived from an EMBL/GenBank/DDBJ whole genome shotgun (WGS) entry which is preliminary data.</text>
</comment>
<accession>A0A519BA74</accession>
<dbReference type="AlphaFoldDB" id="A0A519BA74"/>
<gene>
    <name evidence="2" type="ORF">EVJ47_08065</name>
</gene>
<dbReference type="Proteomes" id="UP000320813">
    <property type="component" value="Unassembled WGS sequence"/>
</dbReference>
<feature type="compositionally biased region" description="Acidic residues" evidence="1">
    <location>
        <begin position="111"/>
        <end position="148"/>
    </location>
</feature>
<sequence length="163" mass="19074">MDLYVEESGIELLKKTELILKAILDEKKMDESYKKRIKKKIAIDLQIAVKHLELYTAKCKLIIKDSEEIQVNIDLAESIIKLLEASLGTDNSERFEEYYNTASNLLSDLKDLEEEQEEEKGQESEEEIREEVEEEGMEDKEWFEEEGTGDEKETGRKRGMEEF</sequence>
<evidence type="ECO:0000313" key="3">
    <source>
        <dbReference type="Proteomes" id="UP000320813"/>
    </source>
</evidence>
<protein>
    <submittedName>
        <fullName evidence="2">Uncharacterized protein</fullName>
    </submittedName>
</protein>
<reference evidence="2 3" key="1">
    <citation type="submission" date="2019-01" db="EMBL/GenBank/DDBJ databases">
        <title>Insights into ecological role of a new deltaproteobacterial order Candidatus Sinidesulfobacterales (Sva0485) by metagenomics and metatranscriptomics.</title>
        <authorList>
            <person name="Tan S."/>
            <person name="Liu J."/>
            <person name="Fang Y."/>
            <person name="Hedlund B.P."/>
            <person name="Lian Z.H."/>
            <person name="Huang L.Y."/>
            <person name="Li J.T."/>
            <person name="Huang L.N."/>
            <person name="Li W.J."/>
            <person name="Jiang H.C."/>
            <person name="Dong H.L."/>
            <person name="Shu W.S."/>
        </authorList>
    </citation>
    <scope>NUCLEOTIDE SEQUENCE [LARGE SCALE GENOMIC DNA]</scope>
    <source>
        <strain evidence="2">AP3</strain>
    </source>
</reference>
<feature type="region of interest" description="Disordered" evidence="1">
    <location>
        <begin position="109"/>
        <end position="163"/>
    </location>
</feature>
<dbReference type="EMBL" id="SGBD01000004">
    <property type="protein sequence ID" value="RZD14177.1"/>
    <property type="molecule type" value="Genomic_DNA"/>
</dbReference>
<feature type="compositionally biased region" description="Basic and acidic residues" evidence="1">
    <location>
        <begin position="149"/>
        <end position="163"/>
    </location>
</feature>
<organism evidence="2 3">
    <name type="scientific">Candidatus Acidulodesulfobacterium ferriphilum</name>
    <dbReference type="NCBI Taxonomy" id="2597223"/>
    <lineage>
        <taxon>Bacteria</taxon>
        <taxon>Deltaproteobacteria</taxon>
        <taxon>Candidatus Acidulodesulfobacterales</taxon>
        <taxon>Candidatus Acidulodesulfobacterium</taxon>
    </lineage>
</organism>